<evidence type="ECO:0000313" key="3">
    <source>
        <dbReference type="Proteomes" id="UP000290288"/>
    </source>
</evidence>
<dbReference type="PANTHER" id="PTHR38248:SF2">
    <property type="entry name" value="FUNK1 11"/>
    <property type="match status" value="1"/>
</dbReference>
<gene>
    <name evidence="2" type="ORF">EST38_g4310</name>
</gene>
<sequence length="242" mass="27631">MSLTCPTFELPSSKHVHHLATFVVGHSKAWKEGSLLRRNLSDNNLVLHLDKDRKAKGVADDCDMASSKDALGKIDSLLATHHRTGTSPFMAVDLLDDNSHPHLYRHELESLFYVLLWGALHYEVSAGVRHPTLKVMKKWEGEHASVGNAKDAFFGNPDKAKTILDAIRPEFHELRDEWIEPLYWLIKDARNSVPVRRPGRKPPAEAYDRDTYGGNLTFRTFMQAINENSRWAEEKETKEKHN</sequence>
<proteinExistence type="predicted"/>
<reference evidence="2 3" key="1">
    <citation type="submission" date="2019-01" db="EMBL/GenBank/DDBJ databases">
        <title>Draft genome sequence of Psathyrella aberdarensis IHI B618.</title>
        <authorList>
            <person name="Buettner E."/>
            <person name="Kellner H."/>
        </authorList>
    </citation>
    <scope>NUCLEOTIDE SEQUENCE [LARGE SCALE GENOMIC DNA]</scope>
    <source>
        <strain evidence="2 3">IHI B618</strain>
    </source>
</reference>
<dbReference type="AlphaFoldDB" id="A0A4V1Q4C0"/>
<accession>A0A4V1Q4C0</accession>
<dbReference type="STRING" id="2316362.A0A4V1Q4C0"/>
<dbReference type="PANTHER" id="PTHR38248">
    <property type="entry name" value="FUNK1 6"/>
    <property type="match status" value="1"/>
</dbReference>
<evidence type="ECO:0000259" key="1">
    <source>
        <dbReference type="Pfam" id="PF17667"/>
    </source>
</evidence>
<feature type="domain" description="Fungal-type protein kinase" evidence="1">
    <location>
        <begin position="19"/>
        <end position="117"/>
    </location>
</feature>
<organism evidence="2 3">
    <name type="scientific">Candolleomyces aberdarensis</name>
    <dbReference type="NCBI Taxonomy" id="2316362"/>
    <lineage>
        <taxon>Eukaryota</taxon>
        <taxon>Fungi</taxon>
        <taxon>Dikarya</taxon>
        <taxon>Basidiomycota</taxon>
        <taxon>Agaricomycotina</taxon>
        <taxon>Agaricomycetes</taxon>
        <taxon>Agaricomycetidae</taxon>
        <taxon>Agaricales</taxon>
        <taxon>Agaricineae</taxon>
        <taxon>Psathyrellaceae</taxon>
        <taxon>Candolleomyces</taxon>
    </lineage>
</organism>
<name>A0A4V1Q4C0_9AGAR</name>
<evidence type="ECO:0000313" key="2">
    <source>
        <dbReference type="EMBL" id="RXW21558.1"/>
    </source>
</evidence>
<dbReference type="OrthoDB" id="5569250at2759"/>
<protein>
    <recommendedName>
        <fullName evidence="1">Fungal-type protein kinase domain-containing protein</fullName>
    </recommendedName>
</protein>
<keyword evidence="3" id="KW-1185">Reference proteome</keyword>
<dbReference type="Proteomes" id="UP000290288">
    <property type="component" value="Unassembled WGS sequence"/>
</dbReference>
<dbReference type="EMBL" id="SDEE01000103">
    <property type="protein sequence ID" value="RXW21558.1"/>
    <property type="molecule type" value="Genomic_DNA"/>
</dbReference>
<dbReference type="InterPro" id="IPR040976">
    <property type="entry name" value="Pkinase_fungal"/>
</dbReference>
<dbReference type="Pfam" id="PF17667">
    <property type="entry name" value="Pkinase_fungal"/>
    <property type="match status" value="1"/>
</dbReference>
<comment type="caution">
    <text evidence="2">The sequence shown here is derived from an EMBL/GenBank/DDBJ whole genome shotgun (WGS) entry which is preliminary data.</text>
</comment>